<gene>
    <name evidence="2" type="ORF">E5676_scaffold546G001250</name>
    <name evidence="1" type="ORF">E6C27_scaffold385G001250</name>
</gene>
<dbReference type="Proteomes" id="UP000321947">
    <property type="component" value="Unassembled WGS sequence"/>
</dbReference>
<proteinExistence type="predicted"/>
<sequence length="160" mass="17934">MDQIAPLVEQNPKRSLHSLLVLSNLQRSAPPLRSDDAGDRRSTSPTATVTPIRPAALALRFGLGLKLGLHKRTVFFPMLVNLKVFDSLRWKLFGSAKTPIERACWLVKVVLWTGGRILSMTHLPSGIQWLQGKIEINGYEEYSCVEYRAAGCIEEYSIIE</sequence>
<comment type="caution">
    <text evidence="1">The sequence shown here is derived from an EMBL/GenBank/DDBJ whole genome shotgun (WGS) entry which is preliminary data.</text>
</comment>
<organism evidence="1 3">
    <name type="scientific">Cucumis melo var. makuwa</name>
    <name type="common">Oriental melon</name>
    <dbReference type="NCBI Taxonomy" id="1194695"/>
    <lineage>
        <taxon>Eukaryota</taxon>
        <taxon>Viridiplantae</taxon>
        <taxon>Streptophyta</taxon>
        <taxon>Embryophyta</taxon>
        <taxon>Tracheophyta</taxon>
        <taxon>Spermatophyta</taxon>
        <taxon>Magnoliopsida</taxon>
        <taxon>eudicotyledons</taxon>
        <taxon>Gunneridae</taxon>
        <taxon>Pentapetalae</taxon>
        <taxon>rosids</taxon>
        <taxon>fabids</taxon>
        <taxon>Cucurbitales</taxon>
        <taxon>Cucurbitaceae</taxon>
        <taxon>Benincaseae</taxon>
        <taxon>Cucumis</taxon>
    </lineage>
</organism>
<evidence type="ECO:0000313" key="3">
    <source>
        <dbReference type="Proteomes" id="UP000321393"/>
    </source>
</evidence>
<dbReference type="STRING" id="1194695.A0A5A7U1E4"/>
<dbReference type="EMBL" id="SSTE01013029">
    <property type="protein sequence ID" value="KAA0048056.1"/>
    <property type="molecule type" value="Genomic_DNA"/>
</dbReference>
<dbReference type="Proteomes" id="UP000321393">
    <property type="component" value="Unassembled WGS sequence"/>
</dbReference>
<dbReference type="AlphaFoldDB" id="A0A5A7U1E4"/>
<evidence type="ECO:0000313" key="1">
    <source>
        <dbReference type="EMBL" id="KAA0048056.1"/>
    </source>
</evidence>
<dbReference type="EMBL" id="SSTD01019467">
    <property type="protein sequence ID" value="TYJ96480.1"/>
    <property type="molecule type" value="Genomic_DNA"/>
</dbReference>
<evidence type="ECO:0000313" key="4">
    <source>
        <dbReference type="Proteomes" id="UP000321947"/>
    </source>
</evidence>
<reference evidence="3 4" key="1">
    <citation type="submission" date="2019-08" db="EMBL/GenBank/DDBJ databases">
        <title>Draft genome sequences of two oriental melons (Cucumis melo L. var makuwa).</title>
        <authorList>
            <person name="Kwon S.-Y."/>
        </authorList>
    </citation>
    <scope>NUCLEOTIDE SEQUENCE [LARGE SCALE GENOMIC DNA]</scope>
    <source>
        <strain evidence="4">cv. Chang Bougi</strain>
        <strain evidence="3">cv. SW 3</strain>
        <tissue evidence="1">Leaf</tissue>
    </source>
</reference>
<evidence type="ECO:0000313" key="2">
    <source>
        <dbReference type="EMBL" id="TYJ96480.1"/>
    </source>
</evidence>
<protein>
    <submittedName>
        <fullName evidence="1">Alpha-glucosidase 2</fullName>
    </submittedName>
</protein>
<name>A0A5A7U1E4_CUCMM</name>
<accession>A0A5A7U1E4</accession>
<dbReference type="OrthoDB" id="1334205at2759"/>